<dbReference type="NCBIfam" id="TIGR02823">
    <property type="entry name" value="oxido_YhdH"/>
    <property type="match status" value="1"/>
</dbReference>
<dbReference type="Gene3D" id="3.90.180.10">
    <property type="entry name" value="Medium-chain alcohol dehydrogenases, catalytic domain"/>
    <property type="match status" value="1"/>
</dbReference>
<dbReference type="SUPFAM" id="SSF50129">
    <property type="entry name" value="GroES-like"/>
    <property type="match status" value="1"/>
</dbReference>
<dbReference type="InterPro" id="IPR051397">
    <property type="entry name" value="Zn-ADH-like_protein"/>
</dbReference>
<sequence>MALFRALQTTQDEKEFTTRLISLPALEAEDDGLVVSVAYSSINYKDGLSAAGNPGVTRKFPHIPGIDAVGTVVESKSSLFSAGDRILVTGYDLGMNTDGGLAEQLKIPAAWALKLPEQLTNLDAMVLGTAGLTAFLCLDRLERAGLEPGASIVISGAGGGVGSVAVALASLKGYKVTAVSAKSEQHDWLSALGAAEIIGREELSLNNPRPLLKPRWDAGIDCAGGDTLANMVKSVAYGGSVAACGLAQSTELPLTVLPFILKGVALLGVDSVELPLATKQAAWQSIAALVDGMPMAKLHQVINLEQALVALQEVLTGSVRGRLVVDVQA</sequence>
<dbReference type="InterPro" id="IPR013149">
    <property type="entry name" value="ADH-like_C"/>
</dbReference>
<dbReference type="OrthoDB" id="9782155at2"/>
<gene>
    <name evidence="2" type="ORF">EDC56_2736</name>
</gene>
<name>A0A3N2DJX3_9GAMM</name>
<dbReference type="Gene3D" id="3.40.50.720">
    <property type="entry name" value="NAD(P)-binding Rossmann-like Domain"/>
    <property type="match status" value="1"/>
</dbReference>
<dbReference type="RefSeq" id="WP_123713084.1">
    <property type="nucleotide sequence ID" value="NZ_RKHR01000005.1"/>
</dbReference>
<dbReference type="InterPro" id="IPR014188">
    <property type="entry name" value="Acrylyl-CoA_reductase_AcuI"/>
</dbReference>
<dbReference type="Proteomes" id="UP000275394">
    <property type="component" value="Unassembled WGS sequence"/>
</dbReference>
<dbReference type="CDD" id="cd05280">
    <property type="entry name" value="MDR_yhdh_yhfp"/>
    <property type="match status" value="1"/>
</dbReference>
<dbReference type="Pfam" id="PF00107">
    <property type="entry name" value="ADH_zinc_N"/>
    <property type="match status" value="1"/>
</dbReference>
<dbReference type="GO" id="GO:0043957">
    <property type="term" value="F:acryloyl-CoA reductase (NADPH) activity"/>
    <property type="evidence" value="ECO:0007669"/>
    <property type="project" value="TreeGrafter"/>
</dbReference>
<dbReference type="SMART" id="SM00829">
    <property type="entry name" value="PKS_ER"/>
    <property type="match status" value="1"/>
</dbReference>
<comment type="caution">
    <text evidence="2">The sequence shown here is derived from an EMBL/GenBank/DDBJ whole genome shotgun (WGS) entry which is preliminary data.</text>
</comment>
<proteinExistence type="predicted"/>
<dbReference type="Pfam" id="PF08240">
    <property type="entry name" value="ADH_N"/>
    <property type="match status" value="1"/>
</dbReference>
<evidence type="ECO:0000259" key="1">
    <source>
        <dbReference type="SMART" id="SM00829"/>
    </source>
</evidence>
<evidence type="ECO:0000313" key="2">
    <source>
        <dbReference type="EMBL" id="ROS00100.1"/>
    </source>
</evidence>
<dbReference type="EMBL" id="RKHR01000005">
    <property type="protein sequence ID" value="ROS00100.1"/>
    <property type="molecule type" value="Genomic_DNA"/>
</dbReference>
<reference evidence="2 3" key="1">
    <citation type="submission" date="2018-11" db="EMBL/GenBank/DDBJ databases">
        <title>Genomic Encyclopedia of Type Strains, Phase IV (KMG-IV): sequencing the most valuable type-strain genomes for metagenomic binning, comparative biology and taxonomic classification.</title>
        <authorList>
            <person name="Goeker M."/>
        </authorList>
    </citation>
    <scope>NUCLEOTIDE SEQUENCE [LARGE SCALE GENOMIC DNA]</scope>
    <source>
        <strain evidence="2 3">DSM 100316</strain>
    </source>
</reference>
<keyword evidence="3" id="KW-1185">Reference proteome</keyword>
<dbReference type="InterPro" id="IPR020843">
    <property type="entry name" value="ER"/>
</dbReference>
<accession>A0A3N2DJX3</accession>
<feature type="domain" description="Enoyl reductase (ER)" evidence="1">
    <location>
        <begin position="9"/>
        <end position="325"/>
    </location>
</feature>
<dbReference type="SUPFAM" id="SSF51735">
    <property type="entry name" value="NAD(P)-binding Rossmann-fold domains"/>
    <property type="match status" value="1"/>
</dbReference>
<protein>
    <submittedName>
        <fullName evidence="2">Putative YhdH/YhfP family quinone oxidoreductase</fullName>
    </submittedName>
</protein>
<dbReference type="InterPro" id="IPR036291">
    <property type="entry name" value="NAD(P)-bd_dom_sf"/>
</dbReference>
<evidence type="ECO:0000313" key="3">
    <source>
        <dbReference type="Proteomes" id="UP000275394"/>
    </source>
</evidence>
<dbReference type="PANTHER" id="PTHR43677:SF1">
    <property type="entry name" value="ACRYLYL-COA REDUCTASE ACUI-RELATED"/>
    <property type="match status" value="1"/>
</dbReference>
<dbReference type="AlphaFoldDB" id="A0A3N2DJX3"/>
<dbReference type="InterPro" id="IPR011032">
    <property type="entry name" value="GroES-like_sf"/>
</dbReference>
<organism evidence="2 3">
    <name type="scientific">Sinobacterium caligoides</name>
    <dbReference type="NCBI Taxonomy" id="933926"/>
    <lineage>
        <taxon>Bacteria</taxon>
        <taxon>Pseudomonadati</taxon>
        <taxon>Pseudomonadota</taxon>
        <taxon>Gammaproteobacteria</taxon>
        <taxon>Cellvibrionales</taxon>
        <taxon>Spongiibacteraceae</taxon>
        <taxon>Sinobacterium</taxon>
    </lineage>
</organism>
<dbReference type="InterPro" id="IPR013154">
    <property type="entry name" value="ADH-like_N"/>
</dbReference>
<dbReference type="PANTHER" id="PTHR43677">
    <property type="entry name" value="SHORT-CHAIN DEHYDROGENASE/REDUCTASE"/>
    <property type="match status" value="1"/>
</dbReference>